<evidence type="ECO:0000256" key="8">
    <source>
        <dbReference type="ARBA" id="ARBA00023210"/>
    </source>
</evidence>
<evidence type="ECO:0000256" key="5">
    <source>
        <dbReference type="ARBA" id="ARBA00022741"/>
    </source>
</evidence>
<gene>
    <name evidence="10" type="primary">engB</name>
    <name evidence="12" type="ORF">HELGO_WM17435</name>
</gene>
<feature type="domain" description="EngB-type G" evidence="11">
    <location>
        <begin position="23"/>
        <end position="199"/>
    </location>
</feature>
<evidence type="ECO:0000259" key="11">
    <source>
        <dbReference type="PROSITE" id="PS51706"/>
    </source>
</evidence>
<dbReference type="EMBL" id="CACVAW010000035">
    <property type="protein sequence ID" value="CAA6809151.1"/>
    <property type="molecule type" value="Genomic_DNA"/>
</dbReference>
<dbReference type="InterPro" id="IPR030393">
    <property type="entry name" value="G_ENGB_dom"/>
</dbReference>
<dbReference type="HAMAP" id="MF_00321">
    <property type="entry name" value="GTPase_EngB"/>
    <property type="match status" value="1"/>
</dbReference>
<dbReference type="GO" id="GO:0005525">
    <property type="term" value="F:GTP binding"/>
    <property type="evidence" value="ECO:0007669"/>
    <property type="project" value="UniProtKB-UniRule"/>
</dbReference>
<dbReference type="PANTHER" id="PTHR11649">
    <property type="entry name" value="MSS1/TRME-RELATED GTP-BINDING PROTEIN"/>
    <property type="match status" value="1"/>
</dbReference>
<dbReference type="GO" id="GO:0005829">
    <property type="term" value="C:cytosol"/>
    <property type="evidence" value="ECO:0007669"/>
    <property type="project" value="TreeGrafter"/>
</dbReference>
<dbReference type="Gene3D" id="3.40.50.300">
    <property type="entry name" value="P-loop containing nucleotide triphosphate hydrolases"/>
    <property type="match status" value="1"/>
</dbReference>
<dbReference type="GO" id="GO:0046872">
    <property type="term" value="F:metal ion binding"/>
    <property type="evidence" value="ECO:0007669"/>
    <property type="project" value="UniProtKB-KW"/>
</dbReference>
<evidence type="ECO:0000256" key="4">
    <source>
        <dbReference type="ARBA" id="ARBA00022723"/>
    </source>
</evidence>
<dbReference type="AlphaFoldDB" id="A0A6S6STM6"/>
<keyword evidence="6" id="KW-0460">Magnesium</keyword>
<proteinExistence type="inferred from homology"/>
<comment type="function">
    <text evidence="10">Necessary for normal cell division and for the maintenance of normal septation.</text>
</comment>
<name>A0A6S6STM6_9BACT</name>
<keyword evidence="5 10" id="KW-0547">Nucleotide-binding</keyword>
<accession>A0A6S6STM6</accession>
<evidence type="ECO:0000256" key="7">
    <source>
        <dbReference type="ARBA" id="ARBA00023134"/>
    </source>
</evidence>
<dbReference type="PANTHER" id="PTHR11649:SF13">
    <property type="entry name" value="ENGB-TYPE G DOMAIN-CONTAINING PROTEIN"/>
    <property type="match status" value="1"/>
</dbReference>
<dbReference type="CDD" id="cd01876">
    <property type="entry name" value="YihA_EngB"/>
    <property type="match status" value="1"/>
</dbReference>
<sequence>MIKIIQASFNKSSQSINDSVYEGISEVVFLGRSNVGKSSFINALTNHKGLAKSSSTPGKTRLINFFDIKYKNDEDDMTYDCRFVDLPGFGYARVSKSEKHQWQKNLMEFIKNRVSLRVYIHLRDARHPALDIDNEVAEFLKTIKRPDQEIVTIFTKSDKLNQSSKSKLLRQVENSFAVSNVKKSNINKANEKVFNLLFT</sequence>
<dbReference type="InterPro" id="IPR006073">
    <property type="entry name" value="GTP-bd"/>
</dbReference>
<comment type="similarity">
    <text evidence="2 10">Belongs to the TRAFAC class TrmE-Era-EngA-EngB-Septin-like GTPase superfamily. EngB GTPase family.</text>
</comment>
<comment type="cofactor">
    <cofactor evidence="1">
        <name>Mg(2+)</name>
        <dbReference type="ChEBI" id="CHEBI:18420"/>
    </cofactor>
</comment>
<keyword evidence="3 10" id="KW-0132">Cell division</keyword>
<evidence type="ECO:0000256" key="6">
    <source>
        <dbReference type="ARBA" id="ARBA00022842"/>
    </source>
</evidence>
<evidence type="ECO:0000256" key="10">
    <source>
        <dbReference type="HAMAP-Rule" id="MF_00321"/>
    </source>
</evidence>
<reference evidence="12" key="1">
    <citation type="submission" date="2020-01" db="EMBL/GenBank/DDBJ databases">
        <authorList>
            <person name="Meier V. D."/>
            <person name="Meier V D."/>
        </authorList>
    </citation>
    <scope>NUCLEOTIDE SEQUENCE</scope>
    <source>
        <strain evidence="12">HLG_WM_MAG_12</strain>
    </source>
</reference>
<keyword evidence="7 10" id="KW-0342">GTP-binding</keyword>
<keyword evidence="4" id="KW-0479">Metal-binding</keyword>
<dbReference type="InterPro" id="IPR027417">
    <property type="entry name" value="P-loop_NTPase"/>
</dbReference>
<evidence type="ECO:0000256" key="2">
    <source>
        <dbReference type="ARBA" id="ARBA00009638"/>
    </source>
</evidence>
<protein>
    <recommendedName>
        <fullName evidence="10">Probable GTP-binding protein EngB</fullName>
    </recommendedName>
</protein>
<evidence type="ECO:0000256" key="3">
    <source>
        <dbReference type="ARBA" id="ARBA00022618"/>
    </source>
</evidence>
<dbReference type="GO" id="GO:0000917">
    <property type="term" value="P:division septum assembly"/>
    <property type="evidence" value="ECO:0007669"/>
    <property type="project" value="UniProtKB-KW"/>
</dbReference>
<dbReference type="NCBIfam" id="TIGR03598">
    <property type="entry name" value="GTPase_YsxC"/>
    <property type="match status" value="1"/>
</dbReference>
<dbReference type="PROSITE" id="PS51706">
    <property type="entry name" value="G_ENGB"/>
    <property type="match status" value="1"/>
</dbReference>
<keyword evidence="9 10" id="KW-0131">Cell cycle</keyword>
<evidence type="ECO:0000313" key="12">
    <source>
        <dbReference type="EMBL" id="CAA6809151.1"/>
    </source>
</evidence>
<dbReference type="Pfam" id="PF01926">
    <property type="entry name" value="MMR_HSR1"/>
    <property type="match status" value="1"/>
</dbReference>
<evidence type="ECO:0000256" key="1">
    <source>
        <dbReference type="ARBA" id="ARBA00001946"/>
    </source>
</evidence>
<organism evidence="12">
    <name type="scientific">uncultured Campylobacterales bacterium</name>
    <dbReference type="NCBI Taxonomy" id="352960"/>
    <lineage>
        <taxon>Bacteria</taxon>
        <taxon>Pseudomonadati</taxon>
        <taxon>Campylobacterota</taxon>
        <taxon>Epsilonproteobacteria</taxon>
        <taxon>Campylobacterales</taxon>
        <taxon>environmental samples</taxon>
    </lineage>
</organism>
<dbReference type="InterPro" id="IPR019987">
    <property type="entry name" value="GTP-bd_ribosome_bio_YsxC"/>
</dbReference>
<evidence type="ECO:0000256" key="9">
    <source>
        <dbReference type="ARBA" id="ARBA00023306"/>
    </source>
</evidence>
<dbReference type="SUPFAM" id="SSF52540">
    <property type="entry name" value="P-loop containing nucleoside triphosphate hydrolases"/>
    <property type="match status" value="1"/>
</dbReference>
<keyword evidence="8 10" id="KW-0717">Septation</keyword>